<reference evidence="1 2" key="1">
    <citation type="journal article" date="2011" name="Stand. Genomic Sci.">
        <title>Complete genome sequence of the gliding freshwater bacterium Fluviicola taffensis type strain (RW262).</title>
        <authorList>
            <person name="Woyke T."/>
            <person name="Chertkov O."/>
            <person name="Lapidus A."/>
            <person name="Nolan M."/>
            <person name="Lucas S."/>
            <person name="Del Rio T.G."/>
            <person name="Tice H."/>
            <person name="Cheng J.F."/>
            <person name="Tapia R."/>
            <person name="Han C."/>
            <person name="Goodwin L."/>
            <person name="Pitluck S."/>
            <person name="Liolios K."/>
            <person name="Pagani I."/>
            <person name="Ivanova N."/>
            <person name="Huntemann M."/>
            <person name="Mavromatis K."/>
            <person name="Mikhailova N."/>
            <person name="Pati A."/>
            <person name="Chen A."/>
            <person name="Palaniappan K."/>
            <person name="Land M."/>
            <person name="Hauser L."/>
            <person name="Brambilla E.M."/>
            <person name="Rohde M."/>
            <person name="Mwirichia R."/>
            <person name="Sikorski J."/>
            <person name="Tindall B.J."/>
            <person name="Goker M."/>
            <person name="Bristow J."/>
            <person name="Eisen J.A."/>
            <person name="Markowitz V."/>
            <person name="Hugenholtz P."/>
            <person name="Klenk H.P."/>
            <person name="Kyrpides N.C."/>
        </authorList>
    </citation>
    <scope>NUCLEOTIDE SEQUENCE [LARGE SCALE GENOMIC DNA]</scope>
    <source>
        <strain evidence="2">DSM 16823 / RW262 / RW262</strain>
    </source>
</reference>
<dbReference type="HOGENOM" id="CLU_1347257_0_0_10"/>
<keyword evidence="2" id="KW-1185">Reference proteome</keyword>
<proteinExistence type="predicted"/>
<evidence type="ECO:0000313" key="2">
    <source>
        <dbReference type="Proteomes" id="UP000007463"/>
    </source>
</evidence>
<dbReference type="STRING" id="755732.Fluta_2249"/>
<dbReference type="Proteomes" id="UP000007463">
    <property type="component" value="Chromosome"/>
</dbReference>
<dbReference type="AlphaFoldDB" id="F2IAT0"/>
<name>F2IAT0_FLUTR</name>
<dbReference type="eggNOG" id="ENOG5034C3F">
    <property type="taxonomic scope" value="Bacteria"/>
</dbReference>
<accession>F2IAT0</accession>
<organism evidence="1 2">
    <name type="scientific">Fluviicola taffensis (strain DSM 16823 / NCIMB 13979 / RW262)</name>
    <dbReference type="NCBI Taxonomy" id="755732"/>
    <lineage>
        <taxon>Bacteria</taxon>
        <taxon>Pseudomonadati</taxon>
        <taxon>Bacteroidota</taxon>
        <taxon>Flavobacteriia</taxon>
        <taxon>Flavobacteriales</taxon>
        <taxon>Crocinitomicaceae</taxon>
        <taxon>Fluviicola</taxon>
    </lineage>
</organism>
<dbReference type="EMBL" id="CP002542">
    <property type="protein sequence ID" value="AEA44235.1"/>
    <property type="molecule type" value="Genomic_DNA"/>
</dbReference>
<dbReference type="RefSeq" id="WP_013687005.1">
    <property type="nucleotide sequence ID" value="NC_015321.1"/>
</dbReference>
<evidence type="ECO:0008006" key="3">
    <source>
        <dbReference type="Google" id="ProtNLM"/>
    </source>
</evidence>
<evidence type="ECO:0000313" key="1">
    <source>
        <dbReference type="EMBL" id="AEA44235.1"/>
    </source>
</evidence>
<sequence precursor="true">MKKLIYLSLVTISFIAVSCNKNQEVSKRENESVVNFEQTYSEKDVTSIIQSINSSEKVGPGWFEKVKKWFNDHSGTHLFQGCAGGGACGPCPGLCIGGATISGNNNNGDSATPETYADGLRVYGLSLIENKETHEQAMMFVFNLDLADFTKDGYFYIENDISASSNMSSAMGKNNIKFIKGKYIVVFDETTHYYYALVETVMN</sequence>
<dbReference type="KEGG" id="fte:Fluta_2249"/>
<reference evidence="2" key="2">
    <citation type="submission" date="2011-02" db="EMBL/GenBank/DDBJ databases">
        <title>The complete genome of Fluviicola taffensis DSM 16823.</title>
        <authorList>
            <consortium name="US DOE Joint Genome Institute (JGI-PGF)"/>
            <person name="Lucas S."/>
            <person name="Copeland A."/>
            <person name="Lapidus A."/>
            <person name="Bruce D."/>
            <person name="Goodwin L."/>
            <person name="Pitluck S."/>
            <person name="Kyrpides N."/>
            <person name="Mavromatis K."/>
            <person name="Ivanova N."/>
            <person name="Mikhailova N."/>
            <person name="Pagani I."/>
            <person name="Chertkov O."/>
            <person name="Detter J.C."/>
            <person name="Han C."/>
            <person name="Tapia R."/>
            <person name="Land M."/>
            <person name="Hauser L."/>
            <person name="Markowitz V."/>
            <person name="Cheng J.-F."/>
            <person name="Hugenholtz P."/>
            <person name="Woyke T."/>
            <person name="Wu D."/>
            <person name="Tindall B."/>
            <person name="Pomrenke H.G."/>
            <person name="Brambilla E."/>
            <person name="Klenk H.-P."/>
            <person name="Eisen J.A."/>
        </authorList>
    </citation>
    <scope>NUCLEOTIDE SEQUENCE [LARGE SCALE GENOMIC DNA]</scope>
    <source>
        <strain evidence="2">DSM 16823 / RW262 / RW262</strain>
    </source>
</reference>
<protein>
    <recommendedName>
        <fullName evidence="3">Lipoprotein</fullName>
    </recommendedName>
</protein>
<gene>
    <name evidence="1" type="ordered locus">Fluta_2249</name>
</gene>
<dbReference type="PROSITE" id="PS51257">
    <property type="entry name" value="PROKAR_LIPOPROTEIN"/>
    <property type="match status" value="1"/>
</dbReference>